<gene>
    <name evidence="1" type="ORF">COY66_06410</name>
</gene>
<name>A0A2M7RFP3_9BACT</name>
<sequence>MILAICGSMVFTKEMLAVQNQLEKQGHQVFISGFAKGYRGKSAEEIEKLTIRDKKENDAILDHWEKIQKSDAILVLNYDRKGIKNYLGGNTLMELGFAYVLNKKIYLLNPVPEIEYYQSEIEAVRPMIINGDLSKIS</sequence>
<dbReference type="AlphaFoldDB" id="A0A2M7RFP3"/>
<protein>
    <recommendedName>
        <fullName evidence="3">Maf-like protein</fullName>
    </recommendedName>
</protein>
<dbReference type="EMBL" id="PFMD01000077">
    <property type="protein sequence ID" value="PIY95560.1"/>
    <property type="molecule type" value="Genomic_DNA"/>
</dbReference>
<organism evidence="1 2">
    <name type="scientific">Candidatus Kerfeldbacteria bacterium CG_4_10_14_0_8_um_filter_42_10</name>
    <dbReference type="NCBI Taxonomy" id="2014248"/>
    <lineage>
        <taxon>Bacteria</taxon>
        <taxon>Candidatus Kerfeldiibacteriota</taxon>
    </lineage>
</organism>
<dbReference type="Proteomes" id="UP000230779">
    <property type="component" value="Unassembled WGS sequence"/>
</dbReference>
<evidence type="ECO:0000313" key="1">
    <source>
        <dbReference type="EMBL" id="PIY95560.1"/>
    </source>
</evidence>
<reference evidence="1 2" key="1">
    <citation type="submission" date="2017-09" db="EMBL/GenBank/DDBJ databases">
        <title>Depth-based differentiation of microbial function through sediment-hosted aquifers and enrichment of novel symbionts in the deep terrestrial subsurface.</title>
        <authorList>
            <person name="Probst A.J."/>
            <person name="Ladd B."/>
            <person name="Jarett J.K."/>
            <person name="Geller-Mcgrath D.E."/>
            <person name="Sieber C.M."/>
            <person name="Emerson J.B."/>
            <person name="Anantharaman K."/>
            <person name="Thomas B.C."/>
            <person name="Malmstrom R."/>
            <person name="Stieglmeier M."/>
            <person name="Klingl A."/>
            <person name="Woyke T."/>
            <person name="Ryan C.M."/>
            <person name="Banfield J.F."/>
        </authorList>
    </citation>
    <scope>NUCLEOTIDE SEQUENCE [LARGE SCALE GENOMIC DNA]</scope>
    <source>
        <strain evidence="1">CG_4_10_14_0_8_um_filter_42_10</strain>
    </source>
</reference>
<comment type="caution">
    <text evidence="1">The sequence shown here is derived from an EMBL/GenBank/DDBJ whole genome shotgun (WGS) entry which is preliminary data.</text>
</comment>
<dbReference type="SUPFAM" id="SSF52309">
    <property type="entry name" value="N-(deoxy)ribosyltransferase-like"/>
    <property type="match status" value="1"/>
</dbReference>
<evidence type="ECO:0008006" key="3">
    <source>
        <dbReference type="Google" id="ProtNLM"/>
    </source>
</evidence>
<evidence type="ECO:0000313" key="2">
    <source>
        <dbReference type="Proteomes" id="UP000230779"/>
    </source>
</evidence>
<dbReference type="Gene3D" id="3.40.50.450">
    <property type="match status" value="1"/>
</dbReference>
<proteinExistence type="predicted"/>
<accession>A0A2M7RFP3</accession>